<feature type="transmembrane region" description="Helical" evidence="1">
    <location>
        <begin position="78"/>
        <end position="100"/>
    </location>
</feature>
<sequence length="109" mass="11475">MIEFLIIALAFCGLPLIAIAYLALASGRRAGGRTGMIVGAVIGILIASTPFLHIAFHMGRQLAQSGSLVPIYADQLKGFMLLSTSFVTILATAALFAIVWPSQLARAQS</sequence>
<keyword evidence="1" id="KW-1133">Transmembrane helix</keyword>
<keyword evidence="1" id="KW-0812">Transmembrane</keyword>
<gene>
    <name evidence="2" type="ORF">FYJ91_17270</name>
</gene>
<proteinExistence type="predicted"/>
<feature type="transmembrane region" description="Helical" evidence="1">
    <location>
        <begin position="6"/>
        <end position="24"/>
    </location>
</feature>
<organism evidence="2 3">
    <name type="scientific">Sphingomonas montanisoli</name>
    <dbReference type="NCBI Taxonomy" id="2606412"/>
    <lineage>
        <taxon>Bacteria</taxon>
        <taxon>Pseudomonadati</taxon>
        <taxon>Pseudomonadota</taxon>
        <taxon>Alphaproteobacteria</taxon>
        <taxon>Sphingomonadales</taxon>
        <taxon>Sphingomonadaceae</taxon>
        <taxon>Sphingomonas</taxon>
    </lineage>
</organism>
<reference evidence="2 3" key="1">
    <citation type="submission" date="2019-08" db="EMBL/GenBank/DDBJ databases">
        <authorList>
            <person name="Wang G."/>
            <person name="Xu Z."/>
        </authorList>
    </citation>
    <scope>NUCLEOTIDE SEQUENCE [LARGE SCALE GENOMIC DNA]</scope>
    <source>
        <strain evidence="2 3">ZX</strain>
    </source>
</reference>
<comment type="caution">
    <text evidence="2">The sequence shown here is derived from an EMBL/GenBank/DDBJ whole genome shotgun (WGS) entry which is preliminary data.</text>
</comment>
<evidence type="ECO:0000313" key="3">
    <source>
        <dbReference type="Proteomes" id="UP000322077"/>
    </source>
</evidence>
<keyword evidence="3" id="KW-1185">Reference proteome</keyword>
<evidence type="ECO:0000256" key="1">
    <source>
        <dbReference type="SAM" id="Phobius"/>
    </source>
</evidence>
<dbReference type="RefSeq" id="WP_149523555.1">
    <property type="nucleotide sequence ID" value="NZ_VTOU01000004.1"/>
</dbReference>
<dbReference type="Proteomes" id="UP000322077">
    <property type="component" value="Unassembled WGS sequence"/>
</dbReference>
<keyword evidence="1" id="KW-0472">Membrane</keyword>
<evidence type="ECO:0000313" key="2">
    <source>
        <dbReference type="EMBL" id="TZG25015.1"/>
    </source>
</evidence>
<name>A0A5D9C4W3_9SPHN</name>
<dbReference type="AlphaFoldDB" id="A0A5D9C4W3"/>
<feature type="transmembrane region" description="Helical" evidence="1">
    <location>
        <begin position="36"/>
        <end position="58"/>
    </location>
</feature>
<accession>A0A5D9C4W3</accession>
<protein>
    <submittedName>
        <fullName evidence="2">Uncharacterized protein</fullName>
    </submittedName>
</protein>
<dbReference type="EMBL" id="VTOU01000004">
    <property type="protein sequence ID" value="TZG25015.1"/>
    <property type="molecule type" value="Genomic_DNA"/>
</dbReference>